<gene>
    <name evidence="2" type="ORF">EVAR_21425_1</name>
</gene>
<dbReference type="EMBL" id="BGZK01000340">
    <property type="protein sequence ID" value="GBP37890.1"/>
    <property type="molecule type" value="Genomic_DNA"/>
</dbReference>
<evidence type="ECO:0000313" key="2">
    <source>
        <dbReference type="EMBL" id="GBP37890.1"/>
    </source>
</evidence>
<accession>A0A4C1VGZ4</accession>
<comment type="caution">
    <text evidence="2">The sequence shown here is derived from an EMBL/GenBank/DDBJ whole genome shotgun (WGS) entry which is preliminary data.</text>
</comment>
<protein>
    <submittedName>
        <fullName evidence="2">Uncharacterized protein</fullName>
    </submittedName>
</protein>
<organism evidence="2 3">
    <name type="scientific">Eumeta variegata</name>
    <name type="common">Bagworm moth</name>
    <name type="synonym">Eumeta japonica</name>
    <dbReference type="NCBI Taxonomy" id="151549"/>
    <lineage>
        <taxon>Eukaryota</taxon>
        <taxon>Metazoa</taxon>
        <taxon>Ecdysozoa</taxon>
        <taxon>Arthropoda</taxon>
        <taxon>Hexapoda</taxon>
        <taxon>Insecta</taxon>
        <taxon>Pterygota</taxon>
        <taxon>Neoptera</taxon>
        <taxon>Endopterygota</taxon>
        <taxon>Lepidoptera</taxon>
        <taxon>Glossata</taxon>
        <taxon>Ditrysia</taxon>
        <taxon>Tineoidea</taxon>
        <taxon>Psychidae</taxon>
        <taxon>Oiketicinae</taxon>
        <taxon>Eumeta</taxon>
    </lineage>
</organism>
<dbReference type="AlphaFoldDB" id="A0A4C1VGZ4"/>
<evidence type="ECO:0000256" key="1">
    <source>
        <dbReference type="SAM" id="MobiDB-lite"/>
    </source>
</evidence>
<dbReference type="Proteomes" id="UP000299102">
    <property type="component" value="Unassembled WGS sequence"/>
</dbReference>
<proteinExistence type="predicted"/>
<feature type="region of interest" description="Disordered" evidence="1">
    <location>
        <begin position="1"/>
        <end position="23"/>
    </location>
</feature>
<reference evidence="2 3" key="1">
    <citation type="journal article" date="2019" name="Commun. Biol.">
        <title>The bagworm genome reveals a unique fibroin gene that provides high tensile strength.</title>
        <authorList>
            <person name="Kono N."/>
            <person name="Nakamura H."/>
            <person name="Ohtoshi R."/>
            <person name="Tomita M."/>
            <person name="Numata K."/>
            <person name="Arakawa K."/>
        </authorList>
    </citation>
    <scope>NUCLEOTIDE SEQUENCE [LARGE SCALE GENOMIC DNA]</scope>
</reference>
<name>A0A4C1VGZ4_EUMVA</name>
<evidence type="ECO:0000313" key="3">
    <source>
        <dbReference type="Proteomes" id="UP000299102"/>
    </source>
</evidence>
<sequence>MAAPCLEWSGGVTSDETEPRRRAPYCGIGRCESPSGESRRDAPPRAGVERVRTYSTSYVTKSDAAHEIVKAISAQEMVKVTVNAYRIRE</sequence>
<keyword evidence="3" id="KW-1185">Reference proteome</keyword>